<dbReference type="RefSeq" id="WP_057917678.1">
    <property type="nucleotide sequence ID" value="NZ_CP011129.1"/>
</dbReference>
<dbReference type="AlphaFoldDB" id="A0A0S2F9U8"/>
<evidence type="ECO:0008006" key="4">
    <source>
        <dbReference type="Google" id="ProtNLM"/>
    </source>
</evidence>
<evidence type="ECO:0000313" key="3">
    <source>
        <dbReference type="Proteomes" id="UP000060787"/>
    </source>
</evidence>
<name>A0A0S2F9U8_LYSAN</name>
<sequence length="227" mass="23654">MNSFSRITASGFARRALAALIAAAFCVPAAFADTAKAADAAQGGARVADARQLLITMRYAEILKQGLSLVFSQPMPGSEALSDEHNGVMKRLFDSMPAGPFLDGASKRLAQSATQAEIDEALAYFRGAAGQTELACVRDTLGTPTTLDCIRERGGEAHLQAHRAFAETPIENKLGEIMAGDSGDADFAASAKLALEQDPALAKELDAYCGSHPGGLCDVLKPAQAAP</sequence>
<dbReference type="KEGG" id="lab:LA76x_2199"/>
<dbReference type="STRING" id="84531.LA76x_2199"/>
<keyword evidence="3" id="KW-1185">Reference proteome</keyword>
<gene>
    <name evidence="2" type="ORF">LA76x_2199</name>
</gene>
<proteinExistence type="predicted"/>
<organism evidence="2 3">
    <name type="scientific">Lysobacter antibioticus</name>
    <dbReference type="NCBI Taxonomy" id="84531"/>
    <lineage>
        <taxon>Bacteria</taxon>
        <taxon>Pseudomonadati</taxon>
        <taxon>Pseudomonadota</taxon>
        <taxon>Gammaproteobacteria</taxon>
        <taxon>Lysobacterales</taxon>
        <taxon>Lysobacteraceae</taxon>
        <taxon>Lysobacter</taxon>
    </lineage>
</organism>
<dbReference type="EMBL" id="CP011129">
    <property type="protein sequence ID" value="ALN80338.1"/>
    <property type="molecule type" value="Genomic_DNA"/>
</dbReference>
<protein>
    <recommendedName>
        <fullName evidence="4">DUF2059 domain-containing protein</fullName>
    </recommendedName>
</protein>
<dbReference type="PATRIC" id="fig|84531.8.peg.2216"/>
<feature type="signal peptide" evidence="1">
    <location>
        <begin position="1"/>
        <end position="32"/>
    </location>
</feature>
<dbReference type="Proteomes" id="UP000060787">
    <property type="component" value="Chromosome"/>
</dbReference>
<feature type="chain" id="PRO_5006596846" description="DUF2059 domain-containing protein" evidence="1">
    <location>
        <begin position="33"/>
        <end position="227"/>
    </location>
</feature>
<accession>A0A0S2F9U8</accession>
<evidence type="ECO:0000313" key="2">
    <source>
        <dbReference type="EMBL" id="ALN80338.1"/>
    </source>
</evidence>
<evidence type="ECO:0000256" key="1">
    <source>
        <dbReference type="SAM" id="SignalP"/>
    </source>
</evidence>
<keyword evidence="1" id="KW-0732">Signal</keyword>
<reference evidence="2 3" key="1">
    <citation type="journal article" date="2015" name="BMC Genomics">
        <title>Comparative genomics and metabolic profiling of the genus Lysobacter.</title>
        <authorList>
            <person name="de Bruijn I."/>
            <person name="Cheng X."/>
            <person name="de Jager V."/>
            <person name="Exposito R.G."/>
            <person name="Watrous J."/>
            <person name="Patel N."/>
            <person name="Postma J."/>
            <person name="Dorrestein P.C."/>
            <person name="Kobayashi D."/>
            <person name="Raaijmakers J.M."/>
        </authorList>
    </citation>
    <scope>NUCLEOTIDE SEQUENCE [LARGE SCALE GENOMIC DNA]</scope>
    <source>
        <strain evidence="2 3">76</strain>
    </source>
</reference>